<feature type="compositionally biased region" description="Basic and acidic residues" evidence="1">
    <location>
        <begin position="140"/>
        <end position="157"/>
    </location>
</feature>
<feature type="compositionally biased region" description="Basic residues" evidence="1">
    <location>
        <begin position="365"/>
        <end position="376"/>
    </location>
</feature>
<evidence type="ECO:0000259" key="2">
    <source>
        <dbReference type="Pfam" id="PF13904"/>
    </source>
</evidence>
<dbReference type="OrthoDB" id="5981665at2759"/>
<accession>A0A7J7JXL8</accession>
<proteinExistence type="predicted"/>
<keyword evidence="4" id="KW-1185">Reference proteome</keyword>
<sequence>MCSFKLQLWNLNLCQIIEFNNVYHYNSLKVEGQNAFDFNIMSVGLSFSCLIDVLDKMSAPRPRPVTATVGKKQPAATYRPQRNVSLFSDSSGSTESLISCVKESQLSDSESQTEDFSSTESRENINKNINNSNSVGNQDKLSKENSSEKIDISKVMRSESTNTESSTVEKEQEIGPWEKWMIKKSESLHKLAQQKVKLQRIKRQQEKQQELERQAKLEKAERIRQDWLQKKDEEQTRSERKQKMKENRMLREQNQKKKEIEEKSEKRYNDWLEQKRKTAALAMALEKEQQKLKELELKEKKEKSDEAFQAWLKKVGPRMKTVPHSYAKCDGAVTGYYDSAASPNPSYFNPIPWQPVALPAPNPRPKVKSKAKRRPPKNAWSLD</sequence>
<dbReference type="Proteomes" id="UP000593567">
    <property type="component" value="Unassembled WGS sequence"/>
</dbReference>
<reference evidence="3" key="1">
    <citation type="submission" date="2020-06" db="EMBL/GenBank/DDBJ databases">
        <title>Draft genome of Bugula neritina, a colonial animal packing powerful symbionts and potential medicines.</title>
        <authorList>
            <person name="Rayko M."/>
        </authorList>
    </citation>
    <scope>NUCLEOTIDE SEQUENCE [LARGE SCALE GENOMIC DNA]</scope>
    <source>
        <strain evidence="3">Kwan_BN1</strain>
    </source>
</reference>
<comment type="caution">
    <text evidence="3">The sequence shown here is derived from an EMBL/GenBank/DDBJ whole genome shotgun (WGS) entry which is preliminary data.</text>
</comment>
<dbReference type="PANTHER" id="PTHR23247">
    <property type="entry name" value="NY-REN-41 ANTIGEN L15 -RELATED"/>
    <property type="match status" value="1"/>
</dbReference>
<evidence type="ECO:0000313" key="3">
    <source>
        <dbReference type="EMBL" id="KAF6031102.1"/>
    </source>
</evidence>
<feature type="region of interest" description="Disordered" evidence="1">
    <location>
        <begin position="222"/>
        <end position="268"/>
    </location>
</feature>
<dbReference type="InterPro" id="IPR045323">
    <property type="entry name" value="CCDC34"/>
</dbReference>
<evidence type="ECO:0000313" key="4">
    <source>
        <dbReference type="Proteomes" id="UP000593567"/>
    </source>
</evidence>
<evidence type="ECO:0000256" key="1">
    <source>
        <dbReference type="SAM" id="MobiDB-lite"/>
    </source>
</evidence>
<feature type="compositionally biased region" description="Polar residues" evidence="1">
    <location>
        <begin position="102"/>
        <end position="119"/>
    </location>
</feature>
<organism evidence="3 4">
    <name type="scientific">Bugula neritina</name>
    <name type="common">Brown bryozoan</name>
    <name type="synonym">Sertularia neritina</name>
    <dbReference type="NCBI Taxonomy" id="10212"/>
    <lineage>
        <taxon>Eukaryota</taxon>
        <taxon>Metazoa</taxon>
        <taxon>Spiralia</taxon>
        <taxon>Lophotrochozoa</taxon>
        <taxon>Bryozoa</taxon>
        <taxon>Gymnolaemata</taxon>
        <taxon>Cheilostomatida</taxon>
        <taxon>Flustrina</taxon>
        <taxon>Buguloidea</taxon>
        <taxon>Bugulidae</taxon>
        <taxon>Bugula</taxon>
    </lineage>
</organism>
<protein>
    <recommendedName>
        <fullName evidence="2">Coiled-coil domain-containing protein</fullName>
    </recommendedName>
</protein>
<feature type="region of interest" description="Disordered" evidence="1">
    <location>
        <begin position="102"/>
        <end position="170"/>
    </location>
</feature>
<feature type="domain" description="Coiled-coil" evidence="2">
    <location>
        <begin position="176"/>
        <end position="353"/>
    </location>
</feature>
<dbReference type="AlphaFoldDB" id="A0A7J7JXL8"/>
<name>A0A7J7JXL8_BUGNE</name>
<dbReference type="InterPro" id="IPR025259">
    <property type="entry name" value="CCDC34/181"/>
</dbReference>
<dbReference type="Pfam" id="PF13904">
    <property type="entry name" value="CCDC34"/>
    <property type="match status" value="1"/>
</dbReference>
<feature type="region of interest" description="Disordered" evidence="1">
    <location>
        <begin position="352"/>
        <end position="383"/>
    </location>
</feature>
<gene>
    <name evidence="3" type="ORF">EB796_010578</name>
</gene>
<dbReference type="EMBL" id="VXIV02001638">
    <property type="protein sequence ID" value="KAF6031102.1"/>
    <property type="molecule type" value="Genomic_DNA"/>
</dbReference>
<dbReference type="PANTHER" id="PTHR23247:SF2">
    <property type="entry name" value="COILED-COIL DOMAIN-CONTAINING PROTEIN 34"/>
    <property type="match status" value="1"/>
</dbReference>